<dbReference type="AlphaFoldDB" id="A0AAW8F9T2"/>
<name>A0AAW8F9T2_9ACTN</name>
<organism evidence="2 3">
    <name type="scientific">Streptomyces canus</name>
    <dbReference type="NCBI Taxonomy" id="58343"/>
    <lineage>
        <taxon>Bacteria</taxon>
        <taxon>Bacillati</taxon>
        <taxon>Actinomycetota</taxon>
        <taxon>Actinomycetes</taxon>
        <taxon>Kitasatosporales</taxon>
        <taxon>Streptomycetaceae</taxon>
        <taxon>Streptomyces</taxon>
        <taxon>Streptomyces aurantiacus group</taxon>
    </lineage>
</organism>
<feature type="region of interest" description="Disordered" evidence="1">
    <location>
        <begin position="44"/>
        <end position="110"/>
    </location>
</feature>
<feature type="compositionally biased region" description="Polar residues" evidence="1">
    <location>
        <begin position="57"/>
        <end position="67"/>
    </location>
</feature>
<comment type="caution">
    <text evidence="2">The sequence shown here is derived from an EMBL/GenBank/DDBJ whole genome shotgun (WGS) entry which is preliminary data.</text>
</comment>
<evidence type="ECO:0000313" key="3">
    <source>
        <dbReference type="Proteomes" id="UP001234216"/>
    </source>
</evidence>
<evidence type="ECO:0000313" key="2">
    <source>
        <dbReference type="EMBL" id="MDQ0906060.1"/>
    </source>
</evidence>
<dbReference type="EMBL" id="JAUSZV010000005">
    <property type="protein sequence ID" value="MDQ0906060.1"/>
    <property type="molecule type" value="Genomic_DNA"/>
</dbReference>
<protein>
    <recommendedName>
        <fullName evidence="4">LysR substrate-binding domain-containing protein</fullName>
    </recommendedName>
</protein>
<feature type="compositionally biased region" description="Low complexity" evidence="1">
    <location>
        <begin position="94"/>
        <end position="106"/>
    </location>
</feature>
<proteinExistence type="predicted"/>
<evidence type="ECO:0000256" key="1">
    <source>
        <dbReference type="SAM" id="MobiDB-lite"/>
    </source>
</evidence>
<sequence>MPIAFAGTTAVIAAHSVQSRRCPGATHPTVAARTGSTLMNSPEVAAGTRRRVKRSAGQGTADDSTPAATAHPAAVSVGGCRTATRTPTGRNSRADTAAAAADPCAPGSRRPTVRLSRMYEARQTAASRPRTLLVDRRTGNTTPQLWPEGDRPAVRETRDVDDWLTVIPAGRCVGMTAESTAHRYPRPGVVYRPVRDAEPIAVRLAWWRDDPHSAARAVGELLTWIGVAETRTYGCARP</sequence>
<reference evidence="2" key="1">
    <citation type="submission" date="2023-07" db="EMBL/GenBank/DDBJ databases">
        <title>Comparative genomics of wheat-associated soil bacteria to identify genetic determinants of phenazine resistance.</title>
        <authorList>
            <person name="Mouncey N."/>
        </authorList>
    </citation>
    <scope>NUCLEOTIDE SEQUENCE</scope>
    <source>
        <strain evidence="2">V4I22</strain>
    </source>
</reference>
<dbReference type="Gene3D" id="3.40.190.10">
    <property type="entry name" value="Periplasmic binding protein-like II"/>
    <property type="match status" value="2"/>
</dbReference>
<evidence type="ECO:0008006" key="4">
    <source>
        <dbReference type="Google" id="ProtNLM"/>
    </source>
</evidence>
<accession>A0AAW8F9T2</accession>
<gene>
    <name evidence="2" type="ORF">QFZ22_002045</name>
</gene>
<dbReference type="Proteomes" id="UP001234216">
    <property type="component" value="Unassembled WGS sequence"/>
</dbReference>